<reference evidence="1" key="1">
    <citation type="journal article" date="2020" name="Stud. Mycol.">
        <title>101 Dothideomycetes genomes: a test case for predicting lifestyles and emergence of pathogens.</title>
        <authorList>
            <person name="Haridas S."/>
            <person name="Albert R."/>
            <person name="Binder M."/>
            <person name="Bloem J."/>
            <person name="Labutti K."/>
            <person name="Salamov A."/>
            <person name="Andreopoulos B."/>
            <person name="Baker S."/>
            <person name="Barry K."/>
            <person name="Bills G."/>
            <person name="Bluhm B."/>
            <person name="Cannon C."/>
            <person name="Castanera R."/>
            <person name="Culley D."/>
            <person name="Daum C."/>
            <person name="Ezra D."/>
            <person name="Gonzalez J."/>
            <person name="Henrissat B."/>
            <person name="Kuo A."/>
            <person name="Liang C."/>
            <person name="Lipzen A."/>
            <person name="Lutzoni F."/>
            <person name="Magnuson J."/>
            <person name="Mondo S."/>
            <person name="Nolan M."/>
            <person name="Ohm R."/>
            <person name="Pangilinan J."/>
            <person name="Park H.-J."/>
            <person name="Ramirez L."/>
            <person name="Alfaro M."/>
            <person name="Sun H."/>
            <person name="Tritt A."/>
            <person name="Yoshinaga Y."/>
            <person name="Zwiers L.-H."/>
            <person name="Turgeon B."/>
            <person name="Goodwin S."/>
            <person name="Spatafora J."/>
            <person name="Crous P."/>
            <person name="Grigoriev I."/>
        </authorList>
    </citation>
    <scope>NUCLEOTIDE SEQUENCE</scope>
    <source>
        <strain evidence="1">CBS 121167</strain>
    </source>
</reference>
<proteinExistence type="predicted"/>
<name>A0A6A6AXF4_9PEZI</name>
<dbReference type="AlphaFoldDB" id="A0A6A6AXF4"/>
<dbReference type="EMBL" id="ML995526">
    <property type="protein sequence ID" value="KAF2136296.1"/>
    <property type="molecule type" value="Genomic_DNA"/>
</dbReference>
<protein>
    <submittedName>
        <fullName evidence="1">Uncharacterized protein</fullName>
    </submittedName>
</protein>
<dbReference type="GeneID" id="54301150"/>
<evidence type="ECO:0000313" key="1">
    <source>
        <dbReference type="EMBL" id="KAF2136296.1"/>
    </source>
</evidence>
<sequence>MASSTTPPRTPPPPPPAPTTLAAARTHHATLIECALPSSPLTYVHTTNTPSELYIALLAFIRQHPLTFDAANAPLPYYLSALAPETAMLVLDEVSLPAGLRPSRLELHDGAKALGLETVRLIETWPGVKGEFANPNTRLAYALLLLEDVAQALDTGAGLPRYTPDPLPWLAGNVMVWLRTVKAVAVGVERLPAPLPAAGAAAVVPVAGAVQGGSGGAAVATTPERRGLRRVLGWLRRG</sequence>
<dbReference type="Proteomes" id="UP000799438">
    <property type="component" value="Unassembled WGS sequence"/>
</dbReference>
<keyword evidence="2" id="KW-1185">Reference proteome</keyword>
<evidence type="ECO:0000313" key="2">
    <source>
        <dbReference type="Proteomes" id="UP000799438"/>
    </source>
</evidence>
<gene>
    <name evidence="1" type="ORF">K452DRAFT_313325</name>
</gene>
<organism evidence="1 2">
    <name type="scientific">Aplosporella prunicola CBS 121167</name>
    <dbReference type="NCBI Taxonomy" id="1176127"/>
    <lineage>
        <taxon>Eukaryota</taxon>
        <taxon>Fungi</taxon>
        <taxon>Dikarya</taxon>
        <taxon>Ascomycota</taxon>
        <taxon>Pezizomycotina</taxon>
        <taxon>Dothideomycetes</taxon>
        <taxon>Dothideomycetes incertae sedis</taxon>
        <taxon>Botryosphaeriales</taxon>
        <taxon>Aplosporellaceae</taxon>
        <taxon>Aplosporella</taxon>
    </lineage>
</organism>
<dbReference type="RefSeq" id="XP_033392014.1">
    <property type="nucleotide sequence ID" value="XM_033543653.1"/>
</dbReference>
<accession>A0A6A6AXF4</accession>